<name>A0A382CIT1_9ZZZZ</name>
<evidence type="ECO:0000313" key="1">
    <source>
        <dbReference type="EMBL" id="SVB25975.1"/>
    </source>
</evidence>
<accession>A0A382CIT1</accession>
<dbReference type="AlphaFoldDB" id="A0A382CIT1"/>
<feature type="non-terminal residue" evidence="1">
    <location>
        <position position="275"/>
    </location>
</feature>
<dbReference type="EMBL" id="UINC01034708">
    <property type="protein sequence ID" value="SVB25975.1"/>
    <property type="molecule type" value="Genomic_DNA"/>
</dbReference>
<gene>
    <name evidence="1" type="ORF">METZ01_LOCUS178829</name>
</gene>
<reference evidence="1" key="1">
    <citation type="submission" date="2018-05" db="EMBL/GenBank/DDBJ databases">
        <authorList>
            <person name="Lanie J.A."/>
            <person name="Ng W.-L."/>
            <person name="Kazmierczak K.M."/>
            <person name="Andrzejewski T.M."/>
            <person name="Davidsen T.M."/>
            <person name="Wayne K.J."/>
            <person name="Tettelin H."/>
            <person name="Glass J.I."/>
            <person name="Rusch D."/>
            <person name="Podicherti R."/>
            <person name="Tsui H.-C.T."/>
            <person name="Winkler M.E."/>
        </authorList>
    </citation>
    <scope>NUCLEOTIDE SEQUENCE</scope>
</reference>
<sequence>MAGLGAVGTRYAESAVCIALAYKVTHRGEDIPLDEAAFKSEKLDLIVDLGPNDTPQELIAIYKFLQTDFNKGGNWYQTTLDTAQKLYTANSGYGGKLLRSSKYKEYNFHRNSAFMNSIYELFKENSQSIKRTLGLTIGGDKWNPGDIWISTQKEFPVGKDLPSIKKMNDRLLKRWKDADIMGISLKKLGKNPTFSVYNLPDQKHWFPFIKIESPKSPLSSKDMYITAGKEGTDTISIQIRTFGKNSNIECEIKGTSAAGGKAGFGITKTLLRKFI</sequence>
<proteinExistence type="predicted"/>
<protein>
    <submittedName>
        <fullName evidence="1">Uncharacterized protein</fullName>
    </submittedName>
</protein>
<organism evidence="1">
    <name type="scientific">marine metagenome</name>
    <dbReference type="NCBI Taxonomy" id="408172"/>
    <lineage>
        <taxon>unclassified sequences</taxon>
        <taxon>metagenomes</taxon>
        <taxon>ecological metagenomes</taxon>
    </lineage>
</organism>